<dbReference type="Proteomes" id="UP000765509">
    <property type="component" value="Unassembled WGS sequence"/>
</dbReference>
<sequence length="147" mass="16632">MSKTRRSRGFCFGMLVRALAKRKEITNLSQAWPRRSCHPRVLSETEVGRDIGFISSKQWEEGAATDQEVSFPRTTSVHQQSFAKVVVTRSDRESPLKRGTTPALHKRPTDSIVPKIFWEKGTSWIITKPFLTGSLSVVVCEIVTEEL</sequence>
<name>A0A9Q3DFN5_9BASI</name>
<dbReference type="EMBL" id="AVOT02016170">
    <property type="protein sequence ID" value="MBW0501142.1"/>
    <property type="molecule type" value="Genomic_DNA"/>
</dbReference>
<reference evidence="1" key="1">
    <citation type="submission" date="2021-03" db="EMBL/GenBank/DDBJ databases">
        <title>Draft genome sequence of rust myrtle Austropuccinia psidii MF-1, a brazilian biotype.</title>
        <authorList>
            <person name="Quecine M.C."/>
            <person name="Pachon D.M.R."/>
            <person name="Bonatelli M.L."/>
            <person name="Correr F.H."/>
            <person name="Franceschini L.M."/>
            <person name="Leite T.F."/>
            <person name="Margarido G.R.A."/>
            <person name="Almeida C.A."/>
            <person name="Ferrarezi J.A."/>
            <person name="Labate C.A."/>
        </authorList>
    </citation>
    <scope>NUCLEOTIDE SEQUENCE</scope>
    <source>
        <strain evidence="1">MF-1</strain>
    </source>
</reference>
<comment type="caution">
    <text evidence="1">The sequence shown here is derived from an EMBL/GenBank/DDBJ whole genome shotgun (WGS) entry which is preliminary data.</text>
</comment>
<protein>
    <submittedName>
        <fullName evidence="1">Uncharacterized protein</fullName>
    </submittedName>
</protein>
<keyword evidence="2" id="KW-1185">Reference proteome</keyword>
<gene>
    <name evidence="1" type="ORF">O181_040857</name>
</gene>
<evidence type="ECO:0000313" key="2">
    <source>
        <dbReference type="Proteomes" id="UP000765509"/>
    </source>
</evidence>
<organism evidence="1 2">
    <name type="scientific">Austropuccinia psidii MF-1</name>
    <dbReference type="NCBI Taxonomy" id="1389203"/>
    <lineage>
        <taxon>Eukaryota</taxon>
        <taxon>Fungi</taxon>
        <taxon>Dikarya</taxon>
        <taxon>Basidiomycota</taxon>
        <taxon>Pucciniomycotina</taxon>
        <taxon>Pucciniomycetes</taxon>
        <taxon>Pucciniales</taxon>
        <taxon>Sphaerophragmiaceae</taxon>
        <taxon>Austropuccinia</taxon>
    </lineage>
</organism>
<evidence type="ECO:0000313" key="1">
    <source>
        <dbReference type="EMBL" id="MBW0501142.1"/>
    </source>
</evidence>
<dbReference type="AlphaFoldDB" id="A0A9Q3DFN5"/>
<accession>A0A9Q3DFN5</accession>
<proteinExistence type="predicted"/>